<organism evidence="2 3">
    <name type="scientific">Candidatus Gottesmanbacteria bacterium RIFCSPLOWO2_01_FULL_39_12b</name>
    <dbReference type="NCBI Taxonomy" id="1798388"/>
    <lineage>
        <taxon>Bacteria</taxon>
        <taxon>Candidatus Gottesmaniibacteriota</taxon>
    </lineage>
</organism>
<gene>
    <name evidence="2" type="ORF">A2960_01210</name>
</gene>
<name>A0A1F6AQ12_9BACT</name>
<feature type="transmembrane region" description="Helical" evidence="1">
    <location>
        <begin position="5"/>
        <end position="21"/>
    </location>
</feature>
<accession>A0A1F6AQ12</accession>
<proteinExistence type="predicted"/>
<evidence type="ECO:0008006" key="4">
    <source>
        <dbReference type="Google" id="ProtNLM"/>
    </source>
</evidence>
<keyword evidence="1" id="KW-0472">Membrane</keyword>
<dbReference type="EMBL" id="MFJR01000007">
    <property type="protein sequence ID" value="OGG26774.1"/>
    <property type="molecule type" value="Genomic_DNA"/>
</dbReference>
<sequence>MKKIFILTLIITIVVVILYLIEKFNFSVTYKVCGLGYQDCNVIAKFKDRNSCETTKQYWGWLCDKMNKKNIICVEKESDISSAYCD</sequence>
<comment type="caution">
    <text evidence="2">The sequence shown here is derived from an EMBL/GenBank/DDBJ whole genome shotgun (WGS) entry which is preliminary data.</text>
</comment>
<dbReference type="AlphaFoldDB" id="A0A1F6AQ12"/>
<keyword evidence="1" id="KW-0812">Transmembrane</keyword>
<keyword evidence="1" id="KW-1133">Transmembrane helix</keyword>
<dbReference type="Proteomes" id="UP000176609">
    <property type="component" value="Unassembled WGS sequence"/>
</dbReference>
<reference evidence="2 3" key="1">
    <citation type="journal article" date="2016" name="Nat. Commun.">
        <title>Thousands of microbial genomes shed light on interconnected biogeochemical processes in an aquifer system.</title>
        <authorList>
            <person name="Anantharaman K."/>
            <person name="Brown C.T."/>
            <person name="Hug L.A."/>
            <person name="Sharon I."/>
            <person name="Castelle C.J."/>
            <person name="Probst A.J."/>
            <person name="Thomas B.C."/>
            <person name="Singh A."/>
            <person name="Wilkins M.J."/>
            <person name="Karaoz U."/>
            <person name="Brodie E.L."/>
            <person name="Williams K.H."/>
            <person name="Hubbard S.S."/>
            <person name="Banfield J.F."/>
        </authorList>
    </citation>
    <scope>NUCLEOTIDE SEQUENCE [LARGE SCALE GENOMIC DNA]</scope>
</reference>
<protein>
    <recommendedName>
        <fullName evidence="4">Transmembrane protein</fullName>
    </recommendedName>
</protein>
<evidence type="ECO:0000313" key="2">
    <source>
        <dbReference type="EMBL" id="OGG26774.1"/>
    </source>
</evidence>
<evidence type="ECO:0000313" key="3">
    <source>
        <dbReference type="Proteomes" id="UP000176609"/>
    </source>
</evidence>
<evidence type="ECO:0000256" key="1">
    <source>
        <dbReference type="SAM" id="Phobius"/>
    </source>
</evidence>